<feature type="region of interest" description="Disordered" evidence="1">
    <location>
        <begin position="1"/>
        <end position="21"/>
    </location>
</feature>
<evidence type="ECO:0000313" key="2">
    <source>
        <dbReference type="EMBL" id="EWM21022.1"/>
    </source>
</evidence>
<dbReference type="EMBL" id="AZIL01002694">
    <property type="protein sequence ID" value="EWM21022.1"/>
    <property type="molecule type" value="Genomic_DNA"/>
</dbReference>
<evidence type="ECO:0000256" key="1">
    <source>
        <dbReference type="SAM" id="MobiDB-lite"/>
    </source>
</evidence>
<dbReference type="AlphaFoldDB" id="W7T2S0"/>
<gene>
    <name evidence="2" type="ORF">Naga_100271g2</name>
</gene>
<organism evidence="2 3">
    <name type="scientific">Nannochloropsis gaditana</name>
    <dbReference type="NCBI Taxonomy" id="72520"/>
    <lineage>
        <taxon>Eukaryota</taxon>
        <taxon>Sar</taxon>
        <taxon>Stramenopiles</taxon>
        <taxon>Ochrophyta</taxon>
        <taxon>Eustigmatophyceae</taxon>
        <taxon>Eustigmatales</taxon>
        <taxon>Monodopsidaceae</taxon>
        <taxon>Nannochloropsis</taxon>
    </lineage>
</organism>
<accession>W7T2S0</accession>
<evidence type="ECO:0000313" key="3">
    <source>
        <dbReference type="Proteomes" id="UP000019335"/>
    </source>
</evidence>
<dbReference type="Proteomes" id="UP000019335">
    <property type="component" value="Unassembled WGS sequence"/>
</dbReference>
<protein>
    <submittedName>
        <fullName evidence="2">Uncharacterized protein</fullName>
    </submittedName>
</protein>
<comment type="caution">
    <text evidence="2">The sequence shown here is derived from an EMBL/GenBank/DDBJ whole genome shotgun (WGS) entry which is preliminary data.</text>
</comment>
<proteinExistence type="predicted"/>
<sequence length="800" mass="87895">MVSSQAQILQKQNAGSSSNDTPTTLSIVLAKLRNAAIKALNDRGYTDLAEITVAQDKPLGRWGKLASSDAGSNIESGSSLVTLELPPEPLAELVNVMDLYRSLFGITPDPSFRVWPEEINAGFVDQNSAAHIMIFPAFGPNDLVMIEGSFPAARYFSFQTYDGNFSPVGFLRDAHIHPLGTGRNPYFTPPPDGTEEGAGEEAREEGRYRLYLTKDGKRGFRNELGVAKSNFSLGGLVLVIFRIYGVDPSANATDPGLAPWGFVPPIQVRSKLLGDALTALTNSYHVRYASFSVYDLNLPGPLLRSVSDDEFRAFYRILYGNDTWEISYGRNVSLVVVRNRAVLDRCKLDTSESFVVELDQHEPVSDWFGVVYREILPQRLAADTDSQAASLLRSKAGGAVYDESIFDAKQAVCATGQDEGVCDPNPHRVAQTMKMHTPRSDYFMCSPSGIVLVAPPATPDPFSDAGYPALEDRAWDDGTRGKVLPEDAQACAHPTSGEIEGIVRVYSPCAWIHVHVAWQPVKVVPPGQVGVRKAPVSALSTGPVVVGLSVKANTADEAPFIAEVDLCGNTFISDHHWRCSNEPPIDDTWLLPTFQEGPEWKAATRAQCAYCRRGPLPFTSTMSTRTARAPHLFDLSTMDARGIGRPIYKPTHRDGNLRYFSKDGRKFIQPSPLLDEEAKEAWQNWKQAKEDANNAWRAWRLAKEQHRNRTANSNSTLDSIPPGVQHMATNLSTPGGISTVNATVRSPDWRDFSKMSSAVDATLRWSKPRPTQIHGYYCRLVFPNPLGDNERQAGRGAVGV</sequence>
<reference evidence="2 3" key="1">
    <citation type="journal article" date="2014" name="Mol. Plant">
        <title>Chromosome Scale Genome Assembly and Transcriptome Profiling of Nannochloropsis gaditana in Nitrogen Depletion.</title>
        <authorList>
            <person name="Corteggiani Carpinelli E."/>
            <person name="Telatin A."/>
            <person name="Vitulo N."/>
            <person name="Forcato C."/>
            <person name="D'Angelo M."/>
            <person name="Schiavon R."/>
            <person name="Vezzi A."/>
            <person name="Giacometti G.M."/>
            <person name="Morosinotto T."/>
            <person name="Valle G."/>
        </authorList>
    </citation>
    <scope>NUCLEOTIDE SEQUENCE [LARGE SCALE GENOMIC DNA]</scope>
    <source>
        <strain evidence="2 3">B-31</strain>
    </source>
</reference>
<keyword evidence="3" id="KW-1185">Reference proteome</keyword>
<name>W7T2S0_9STRA</name>
<dbReference type="OrthoDB" id="10301159at2759"/>
<feature type="region of interest" description="Disordered" evidence="1">
    <location>
        <begin position="182"/>
        <end position="203"/>
    </location>
</feature>